<sequence length="224" mass="24641">MMAGIYPSKMPGIEPAQGERVFASPAVFWLSLSGDSYSTANKAAEFNIKQPSNRHRARLSLSSESEQLSRIPDRPRIHIRLGPSLNYEMKLYPHPSASMHSTRGLILQVSLDDLGVFDTSAVPPSYHIAAKPTLRVPTTGAAHLSSATEERWQAARMSFLRGKSNTFTTGVAPCVSEYFTSEYHPVERFSSSVPLLLIASVLFDQTGTANLSFNSPGRRGWAER</sequence>
<gene>
    <name evidence="1" type="ORF">IW261DRAFT_997945</name>
</gene>
<evidence type="ECO:0000313" key="1">
    <source>
        <dbReference type="EMBL" id="KAK0470713.1"/>
    </source>
</evidence>
<organism evidence="1 2">
    <name type="scientific">Armillaria novae-zelandiae</name>
    <dbReference type="NCBI Taxonomy" id="153914"/>
    <lineage>
        <taxon>Eukaryota</taxon>
        <taxon>Fungi</taxon>
        <taxon>Dikarya</taxon>
        <taxon>Basidiomycota</taxon>
        <taxon>Agaricomycotina</taxon>
        <taxon>Agaricomycetes</taxon>
        <taxon>Agaricomycetidae</taxon>
        <taxon>Agaricales</taxon>
        <taxon>Marasmiineae</taxon>
        <taxon>Physalacriaceae</taxon>
        <taxon>Armillaria</taxon>
    </lineage>
</organism>
<evidence type="ECO:0000313" key="2">
    <source>
        <dbReference type="Proteomes" id="UP001175227"/>
    </source>
</evidence>
<keyword evidence="2" id="KW-1185">Reference proteome</keyword>
<dbReference type="EMBL" id="JAUEPR010000060">
    <property type="protein sequence ID" value="KAK0470713.1"/>
    <property type="molecule type" value="Genomic_DNA"/>
</dbReference>
<dbReference type="AlphaFoldDB" id="A0AA39TZ96"/>
<proteinExistence type="predicted"/>
<dbReference type="Proteomes" id="UP001175227">
    <property type="component" value="Unassembled WGS sequence"/>
</dbReference>
<name>A0AA39TZ96_9AGAR</name>
<protein>
    <submittedName>
        <fullName evidence="1">Uncharacterized protein</fullName>
    </submittedName>
</protein>
<reference evidence="1" key="1">
    <citation type="submission" date="2023-06" db="EMBL/GenBank/DDBJ databases">
        <authorList>
            <consortium name="Lawrence Berkeley National Laboratory"/>
            <person name="Ahrendt S."/>
            <person name="Sahu N."/>
            <person name="Indic B."/>
            <person name="Wong-Bajracharya J."/>
            <person name="Merenyi Z."/>
            <person name="Ke H.-M."/>
            <person name="Monk M."/>
            <person name="Kocsube S."/>
            <person name="Drula E."/>
            <person name="Lipzen A."/>
            <person name="Balint B."/>
            <person name="Henrissat B."/>
            <person name="Andreopoulos B."/>
            <person name="Martin F.M."/>
            <person name="Harder C.B."/>
            <person name="Rigling D."/>
            <person name="Ford K.L."/>
            <person name="Foster G.D."/>
            <person name="Pangilinan J."/>
            <person name="Papanicolaou A."/>
            <person name="Barry K."/>
            <person name="LaButti K."/>
            <person name="Viragh M."/>
            <person name="Koriabine M."/>
            <person name="Yan M."/>
            <person name="Riley R."/>
            <person name="Champramary S."/>
            <person name="Plett K.L."/>
            <person name="Tsai I.J."/>
            <person name="Slot J."/>
            <person name="Sipos G."/>
            <person name="Plett J."/>
            <person name="Nagy L.G."/>
            <person name="Grigoriev I.V."/>
        </authorList>
    </citation>
    <scope>NUCLEOTIDE SEQUENCE</scope>
    <source>
        <strain evidence="1">ICMP 16352</strain>
    </source>
</reference>
<comment type="caution">
    <text evidence="1">The sequence shown here is derived from an EMBL/GenBank/DDBJ whole genome shotgun (WGS) entry which is preliminary data.</text>
</comment>
<accession>A0AA39TZ96</accession>